<proteinExistence type="predicted"/>
<evidence type="ECO:0000313" key="1">
    <source>
        <dbReference type="EMBL" id="GME87059.1"/>
    </source>
</evidence>
<keyword evidence="2" id="KW-1185">Reference proteome</keyword>
<gene>
    <name evidence="1" type="ORF">Cboi01_000015800</name>
</gene>
<name>A0ACB5TG52_CANBO</name>
<protein>
    <submittedName>
        <fullName evidence="1">Unnamed protein product</fullName>
    </submittedName>
</protein>
<dbReference type="EMBL" id="BSXV01000037">
    <property type="protein sequence ID" value="GME87059.1"/>
    <property type="molecule type" value="Genomic_DNA"/>
</dbReference>
<evidence type="ECO:0000313" key="2">
    <source>
        <dbReference type="Proteomes" id="UP001165101"/>
    </source>
</evidence>
<organism evidence="1 2">
    <name type="scientific">Candida boidinii</name>
    <name type="common">Yeast</name>
    <dbReference type="NCBI Taxonomy" id="5477"/>
    <lineage>
        <taxon>Eukaryota</taxon>
        <taxon>Fungi</taxon>
        <taxon>Dikarya</taxon>
        <taxon>Ascomycota</taxon>
        <taxon>Saccharomycotina</taxon>
        <taxon>Pichiomycetes</taxon>
        <taxon>Pichiales</taxon>
        <taxon>Pichiaceae</taxon>
        <taxon>Ogataea</taxon>
        <taxon>Ogataea/Candida clade</taxon>
    </lineage>
</organism>
<comment type="caution">
    <text evidence="1">The sequence shown here is derived from an EMBL/GenBank/DDBJ whole genome shotgun (WGS) entry which is preliminary data.</text>
</comment>
<sequence>MNKNETLPLAADINKLSIPSSSSDSVLYTVIKEFNARLGDEVNLNIGDIVELISDDSEYGDGWYMGKNLSTNNVGLYPKAFTQIISKNTNGKKQGLLRSRSRRLTPAGSPVTPTTNPTSYFPTMTTDENNSKTSSNNITPNPDGSNINNVKSFSTDPLLPNSNSNSRSTSYNNNLNQQIMRQNSTATVRNTLNDINKALEELNSNQTTASANTTGNDSSIAYNGSSTPTKESFQSPELPVLNPAEVESWTPSQVTQYFSYLNFDLDTAGQFARHKISGLILIQMELSHLKELDIASFGTRFELFKEIEELKTATKERKVEEKYGNSTTPSANTTPKALVNVNANTTPASDSSEFFNNRETKLYGIGITKAASQRRQNYTHTRQRSQSMDDVKELLPKRSSMAINNRDDDSEDDELELYESPRKAPHPPPSASDASSPANSSPAFQSNPNFRFGSGGAQNSINNNNNNNNSFSQQQYSRMSMFEPHSRNVSIGASSSVYNDPHHSRTSSSLSYINSSNNNNNINSNNNASIPTTPSANYSQRNDSILGNKLPNDNFAATTTTLDSTISEDRLVKTIPKYSSLLSVNDKETVYLGSPTEDKIPEKELPKSPKKNTQVTGEEDDEDEDDEHGDYQDASDELGVHTTPTQKEARFSSTLKKLGFSPKRRSISAKEYSTNNSRTMDPKRVSSSILPLPATLDAPENGSANDTPGNRLSKNISRPLPAVPLPTAKGAVGGNDSSDNSNSSTPTSTHPSTMGNTTPTQSTAGRASSALRTLTTRRTKVQTSAYLEGIRDITPDEAIKTADYSGWMNKRGNLTLGSWKNRFFTLHKTRLSYFTSTKDKREKGVIDITSHRVLAAVDSEDKISAAYAASTGSGNYCFKIVPPAPGSRKGLTFTQQKVHYFAVETRAEMRAWMAALMKATIELDETQPVISSCVTPTIPIKQAQEMMAKAREQARLNLENLKLNNFNEGENSNNGNNAILDNGSFSSDTTSPTNTFTNNNISEKSTPLTQLAGQFSSPAQLSLNSNGSGSNRRSVSTNNRLNGLSINTHNTTNTNNLDSSTPTSATLNVSPYQEVKEAFTDIPNGLSTPYLMTSGMALPSAKGPLEINDPVSDLSHSSSTHSVFVYNQTNPKAPDYNNNKTNTNNNGSTTASLNTAPNSASPSTAGNNNNTSFATSVSSTASSVASSNANTSSGTSTPFNRNARPLQRLPTTSTNPVPMITKLDDDLPDAPQKPSAVSTAKRVLSLRKHKD</sequence>
<accession>A0ACB5TG52</accession>
<dbReference type="Proteomes" id="UP001165101">
    <property type="component" value="Unassembled WGS sequence"/>
</dbReference>
<reference evidence="1" key="1">
    <citation type="submission" date="2023-04" db="EMBL/GenBank/DDBJ databases">
        <title>Candida boidinii NBRC 1967.</title>
        <authorList>
            <person name="Ichikawa N."/>
            <person name="Sato H."/>
            <person name="Tonouchi N."/>
        </authorList>
    </citation>
    <scope>NUCLEOTIDE SEQUENCE</scope>
    <source>
        <strain evidence="1">NBRC 1967</strain>
    </source>
</reference>